<evidence type="ECO:0000313" key="11">
    <source>
        <dbReference type="Proteomes" id="UP000694383"/>
    </source>
</evidence>
<feature type="chain" id="PRO_5033999437" description="ILEI/PANDER domain-containing protein" evidence="8">
    <location>
        <begin position="31"/>
        <end position="209"/>
    </location>
</feature>
<dbReference type="GeneTree" id="ENSGT00950000183004"/>
<reference evidence="10" key="2">
    <citation type="submission" date="2025-09" db="UniProtKB">
        <authorList>
            <consortium name="Ensembl"/>
        </authorList>
    </citation>
    <scope>IDENTIFICATION</scope>
</reference>
<dbReference type="PANTHER" id="PTHR14592">
    <property type="entry name" value="UNCHARACTERIZED FAM3"/>
    <property type="match status" value="1"/>
</dbReference>
<evidence type="ECO:0000256" key="6">
    <source>
        <dbReference type="ARBA" id="ARBA00023157"/>
    </source>
</evidence>
<keyword evidence="6" id="KW-1015">Disulfide bond</keyword>
<dbReference type="Proteomes" id="UP000694383">
    <property type="component" value="Unplaced"/>
</dbReference>
<feature type="domain" description="ILEI/PANDER" evidence="9">
    <location>
        <begin position="87"/>
        <end position="166"/>
    </location>
</feature>
<feature type="signal peptide" evidence="8">
    <location>
        <begin position="1"/>
        <end position="30"/>
    </location>
</feature>
<keyword evidence="11" id="KW-1185">Reference proteome</keyword>
<evidence type="ECO:0000256" key="3">
    <source>
        <dbReference type="ARBA" id="ARBA00022525"/>
    </source>
</evidence>
<dbReference type="InterPro" id="IPR039220">
    <property type="entry name" value="FAM3"/>
</dbReference>
<comment type="subcellular location">
    <subcellularLocation>
        <location evidence="1">Secreted</location>
    </subcellularLocation>
</comment>
<dbReference type="AlphaFoldDB" id="A0A8C8DUP5"/>
<evidence type="ECO:0000256" key="7">
    <source>
        <dbReference type="PROSITE-ProRule" id="PRU01375"/>
    </source>
</evidence>
<evidence type="ECO:0000256" key="2">
    <source>
        <dbReference type="ARBA" id="ARBA00010905"/>
    </source>
</evidence>
<dbReference type="PROSITE" id="PS52031">
    <property type="entry name" value="GG_LECTIN"/>
    <property type="match status" value="1"/>
</dbReference>
<dbReference type="Pfam" id="PF15711">
    <property type="entry name" value="ILEI"/>
    <property type="match status" value="1"/>
</dbReference>
<reference evidence="10" key="1">
    <citation type="submission" date="2025-08" db="UniProtKB">
        <authorList>
            <consortium name="Ensembl"/>
        </authorList>
    </citation>
    <scope>IDENTIFICATION</scope>
</reference>
<evidence type="ECO:0000256" key="4">
    <source>
        <dbReference type="ARBA" id="ARBA00022729"/>
    </source>
</evidence>
<keyword evidence="4 8" id="KW-0732">Signal</keyword>
<dbReference type="GO" id="GO:0030246">
    <property type="term" value="F:carbohydrate binding"/>
    <property type="evidence" value="ECO:0007669"/>
    <property type="project" value="UniProtKB-UniRule"/>
</dbReference>
<dbReference type="Ensembl" id="ENSOSIT00000033358.1">
    <property type="protein sequence ID" value="ENSOSIP00000031651.1"/>
    <property type="gene ID" value="ENSOSIG00000016171.1"/>
</dbReference>
<evidence type="ECO:0000256" key="8">
    <source>
        <dbReference type="SAM" id="SignalP"/>
    </source>
</evidence>
<proteinExistence type="inferred from homology"/>
<organism evidence="10 11">
    <name type="scientific">Oryzias sinensis</name>
    <name type="common">Chinese medaka</name>
    <dbReference type="NCBI Taxonomy" id="183150"/>
    <lineage>
        <taxon>Eukaryota</taxon>
        <taxon>Metazoa</taxon>
        <taxon>Chordata</taxon>
        <taxon>Craniata</taxon>
        <taxon>Vertebrata</taxon>
        <taxon>Euteleostomi</taxon>
        <taxon>Actinopterygii</taxon>
        <taxon>Neopterygii</taxon>
        <taxon>Teleostei</taxon>
        <taxon>Neoteleostei</taxon>
        <taxon>Acanthomorphata</taxon>
        <taxon>Ovalentaria</taxon>
        <taxon>Atherinomorphae</taxon>
        <taxon>Beloniformes</taxon>
        <taxon>Adrianichthyidae</taxon>
        <taxon>Oryziinae</taxon>
        <taxon>Oryzias</taxon>
    </lineage>
</organism>
<comment type="similarity">
    <text evidence="2">Belongs to the FAM3 family.</text>
</comment>
<evidence type="ECO:0000256" key="1">
    <source>
        <dbReference type="ARBA" id="ARBA00004613"/>
    </source>
</evidence>
<protein>
    <recommendedName>
        <fullName evidence="9">ILEI/PANDER domain-containing protein</fullName>
    </recommendedName>
</protein>
<evidence type="ECO:0000313" key="10">
    <source>
        <dbReference type="Ensembl" id="ENSOSIP00000031651.1"/>
    </source>
</evidence>
<evidence type="ECO:0000259" key="9">
    <source>
        <dbReference type="Pfam" id="PF15711"/>
    </source>
</evidence>
<evidence type="ECO:0000256" key="5">
    <source>
        <dbReference type="ARBA" id="ARBA00022734"/>
    </source>
</evidence>
<name>A0A8C8DUP5_9TELE</name>
<keyword evidence="3" id="KW-0964">Secreted</keyword>
<accession>A0A8C8DUP5</accession>
<dbReference type="GO" id="GO:0005576">
    <property type="term" value="C:extracellular region"/>
    <property type="evidence" value="ECO:0007669"/>
    <property type="project" value="UniProtKB-SubCell"/>
</dbReference>
<dbReference type="InterPro" id="IPR039477">
    <property type="entry name" value="ILEI/PANDER_dom"/>
</dbReference>
<sequence length="209" mass="23373">MKYQGKLFPFLFCSLLQSSFFFLLHKKTYACVLPLEIKRAHRCNLSRDCPPGHFAVSVRSGAGDIVGPHICFNGKIVMNSVLNNVRQGLNIVVVDGEKTPPRTFHWLLDDILAYLKEIKPGRIVLVASFNDVATLLTDEIKETFVGMGSSFITSLKLKDNWVFVGRAATKTKSAFEKQAVNDEKTNAYETWPNMVEVAGCFPRTPNATQ</sequence>
<keyword evidence="5 7" id="KW-0430">Lectin</keyword>